<comment type="caution">
    <text evidence="13">The sequence shown here is derived from an EMBL/GenBank/DDBJ whole genome shotgun (WGS) entry which is preliminary data.</text>
</comment>
<feature type="transmembrane region" description="Helical" evidence="12">
    <location>
        <begin position="45"/>
        <end position="65"/>
    </location>
</feature>
<evidence type="ECO:0000256" key="5">
    <source>
        <dbReference type="ARBA" id="ARBA00022692"/>
    </source>
</evidence>
<dbReference type="STRING" id="135208.A0A4Y9ZTJ9"/>
<sequence length="407" mass="44540">MVLLRQLRSSSTAQRQAAPAYARAHPSSPYAADITSTLLHSPSTAAGAVTTLHPLFIAGIVALIVGTMIRISCYRTLGQLFTFELSIRDKHRLMTHGPYSIVRHPSYVGSFFSKTGMALCAFGPGSWLWEAGWMRTIQGQCLMVFPATGDDLECITYPSFRGCDMDNLSTIKVGLLIFANICYHICVTPPNKAPPSQESSRYVNDFLGSRTYIAACTAIVKTVLYSTTLFEAATAYANTHPSSPYAGDITSILSGSPSTAAKAITHLHPAFLVGIAFQVIGAFIRLSCYRALGQLFTFELTIRDQHKLVTHGPYSIVRHPSYVGSFFAMTGMVLATFGPGSWLSEAGWTGSVPVQCVAVAMCWWAGHVLLGMTRRTAVEDRVLKKEFGVQWDKWAKRVPYRLIPGVY</sequence>
<evidence type="ECO:0000256" key="4">
    <source>
        <dbReference type="ARBA" id="ARBA00022691"/>
    </source>
</evidence>
<evidence type="ECO:0000313" key="13">
    <source>
        <dbReference type="EMBL" id="TFY77564.1"/>
    </source>
</evidence>
<keyword evidence="11" id="KW-1208">Phospholipid metabolism</keyword>
<proteinExistence type="inferred from homology"/>
<evidence type="ECO:0000256" key="2">
    <source>
        <dbReference type="ARBA" id="ARBA00022516"/>
    </source>
</evidence>
<evidence type="ECO:0000256" key="9">
    <source>
        <dbReference type="ARBA" id="ARBA00023136"/>
    </source>
</evidence>
<keyword evidence="6 12" id="KW-0256">Endoplasmic reticulum</keyword>
<dbReference type="GO" id="GO:0032259">
    <property type="term" value="P:methylation"/>
    <property type="evidence" value="ECO:0007669"/>
    <property type="project" value="UniProtKB-KW"/>
</dbReference>
<dbReference type="Gene3D" id="1.20.120.1630">
    <property type="match status" value="2"/>
</dbReference>
<keyword evidence="5 12" id="KW-0812">Transmembrane</keyword>
<feature type="transmembrane region" description="Helical" evidence="12">
    <location>
        <begin position="322"/>
        <end position="340"/>
    </location>
</feature>
<evidence type="ECO:0000313" key="14">
    <source>
        <dbReference type="Proteomes" id="UP000298061"/>
    </source>
</evidence>
<keyword evidence="8" id="KW-0443">Lipid metabolism</keyword>
<dbReference type="UniPathway" id="UPA00753"/>
<gene>
    <name evidence="13" type="ORF">EWM64_g6444</name>
</gene>
<keyword evidence="3 12" id="KW-0489">Methyltransferase</keyword>
<feature type="transmembrane region" description="Helical" evidence="12">
    <location>
        <begin position="352"/>
        <end position="372"/>
    </location>
</feature>
<dbReference type="Pfam" id="PF04140">
    <property type="entry name" value="ICMT"/>
    <property type="match status" value="1"/>
</dbReference>
<dbReference type="EC" id="2.1.1.100" evidence="12"/>
<protein>
    <recommendedName>
        <fullName evidence="12">Protein-S-isoprenylcysteine O-methyltransferase</fullName>
        <ecNumber evidence="12">2.1.1.100</ecNumber>
    </recommendedName>
</protein>
<dbReference type="GO" id="GO:0006656">
    <property type="term" value="P:phosphatidylcholine biosynthetic process"/>
    <property type="evidence" value="ECO:0007669"/>
    <property type="project" value="UniProtKB-UniPathway"/>
</dbReference>
<dbReference type="InterPro" id="IPR007318">
    <property type="entry name" value="Phopholipid_MeTrfase"/>
</dbReference>
<keyword evidence="9 12" id="KW-0472">Membrane</keyword>
<comment type="caution">
    <text evidence="12">Lacks conserved residue(s) required for the propagation of feature annotation.</text>
</comment>
<keyword evidence="2" id="KW-0444">Lipid biosynthesis</keyword>
<reference evidence="13 14" key="1">
    <citation type="submission" date="2019-02" db="EMBL/GenBank/DDBJ databases">
        <title>Genome sequencing of the rare red list fungi Hericium alpestre (H. flagellum).</title>
        <authorList>
            <person name="Buettner E."/>
            <person name="Kellner H."/>
        </authorList>
    </citation>
    <scope>NUCLEOTIDE SEQUENCE [LARGE SCALE GENOMIC DNA]</scope>
    <source>
        <strain evidence="13 14">DSM 108284</strain>
    </source>
</reference>
<comment type="catalytic activity">
    <reaction evidence="12">
        <text>[protein]-C-terminal S-[(2E,6E)-farnesyl]-L-cysteine + S-adenosyl-L-methionine = [protein]-C-terminal S-[(2E,6E)-farnesyl]-L-cysteine methyl ester + S-adenosyl-L-homocysteine</text>
        <dbReference type="Rhea" id="RHEA:21672"/>
        <dbReference type="Rhea" id="RHEA-COMP:12125"/>
        <dbReference type="Rhea" id="RHEA-COMP:12126"/>
        <dbReference type="ChEBI" id="CHEBI:57856"/>
        <dbReference type="ChEBI" id="CHEBI:59789"/>
        <dbReference type="ChEBI" id="CHEBI:90510"/>
        <dbReference type="ChEBI" id="CHEBI:90511"/>
        <dbReference type="EC" id="2.1.1.100"/>
    </reaction>
</comment>
<keyword evidence="7 12" id="KW-1133">Transmembrane helix</keyword>
<keyword evidence="3 12" id="KW-0808">Transferase</keyword>
<dbReference type="EMBL" id="SFCI01000877">
    <property type="protein sequence ID" value="TFY77564.1"/>
    <property type="molecule type" value="Genomic_DNA"/>
</dbReference>
<dbReference type="Pfam" id="PF04191">
    <property type="entry name" value="PEMT"/>
    <property type="match status" value="1"/>
</dbReference>
<keyword evidence="14" id="KW-1185">Reference proteome</keyword>
<comment type="subcellular location">
    <subcellularLocation>
        <location evidence="1">Endomembrane system</location>
        <topology evidence="1">Multi-pass membrane protein</topology>
    </subcellularLocation>
    <subcellularLocation>
        <location evidence="12">Endoplasmic reticulum membrane</location>
        <topology evidence="12">Multi-pass membrane protein</topology>
    </subcellularLocation>
</comment>
<dbReference type="GO" id="GO:0005789">
    <property type="term" value="C:endoplasmic reticulum membrane"/>
    <property type="evidence" value="ECO:0007669"/>
    <property type="project" value="UniProtKB-SubCell"/>
</dbReference>
<evidence type="ECO:0000256" key="7">
    <source>
        <dbReference type="ARBA" id="ARBA00022989"/>
    </source>
</evidence>
<accession>A0A4Y9ZTJ9</accession>
<evidence type="ECO:0000256" key="1">
    <source>
        <dbReference type="ARBA" id="ARBA00004127"/>
    </source>
</evidence>
<evidence type="ECO:0000256" key="6">
    <source>
        <dbReference type="ARBA" id="ARBA00022824"/>
    </source>
</evidence>
<name>A0A4Y9ZTJ9_9AGAM</name>
<evidence type="ECO:0000256" key="3">
    <source>
        <dbReference type="ARBA" id="ARBA00022603"/>
    </source>
</evidence>
<dbReference type="GO" id="GO:0004671">
    <property type="term" value="F:protein C-terminal S-isoprenylcysteine carboxyl O-methyltransferase activity"/>
    <property type="evidence" value="ECO:0007669"/>
    <property type="project" value="UniProtKB-EC"/>
</dbReference>
<keyword evidence="10" id="KW-0594">Phospholipid biosynthesis</keyword>
<comment type="similarity">
    <text evidence="12">Belongs to the class VI-like SAM-binding methyltransferase superfamily. Isoprenylcysteine carboxyl methyltransferase family.</text>
</comment>
<dbReference type="InterPro" id="IPR007269">
    <property type="entry name" value="ICMT_MeTrfase"/>
</dbReference>
<dbReference type="AlphaFoldDB" id="A0A4Y9ZTJ9"/>
<organism evidence="13 14">
    <name type="scientific">Hericium alpestre</name>
    <dbReference type="NCBI Taxonomy" id="135208"/>
    <lineage>
        <taxon>Eukaryota</taxon>
        <taxon>Fungi</taxon>
        <taxon>Dikarya</taxon>
        <taxon>Basidiomycota</taxon>
        <taxon>Agaricomycotina</taxon>
        <taxon>Agaricomycetes</taxon>
        <taxon>Russulales</taxon>
        <taxon>Hericiaceae</taxon>
        <taxon>Hericium</taxon>
    </lineage>
</organism>
<dbReference type="PANTHER" id="PTHR12714">
    <property type="entry name" value="PROTEIN-S ISOPRENYLCYSTEINE O-METHYLTRANSFERASE"/>
    <property type="match status" value="1"/>
</dbReference>
<dbReference type="OrthoDB" id="422086at2759"/>
<evidence type="ECO:0000256" key="11">
    <source>
        <dbReference type="ARBA" id="ARBA00023264"/>
    </source>
</evidence>
<dbReference type="Proteomes" id="UP000298061">
    <property type="component" value="Unassembled WGS sequence"/>
</dbReference>
<evidence type="ECO:0000256" key="12">
    <source>
        <dbReference type="RuleBase" id="RU362022"/>
    </source>
</evidence>
<dbReference type="PANTHER" id="PTHR12714:SF9">
    <property type="entry name" value="PROTEIN-S-ISOPRENYLCYSTEINE O-METHYLTRANSFERASE"/>
    <property type="match status" value="1"/>
</dbReference>
<evidence type="ECO:0000256" key="10">
    <source>
        <dbReference type="ARBA" id="ARBA00023209"/>
    </source>
</evidence>
<evidence type="ECO:0000256" key="8">
    <source>
        <dbReference type="ARBA" id="ARBA00023098"/>
    </source>
</evidence>
<keyword evidence="4 12" id="KW-0949">S-adenosyl-L-methionine</keyword>